<dbReference type="Proteomes" id="UP001163266">
    <property type="component" value="Chromosome"/>
</dbReference>
<keyword evidence="1" id="KW-0963">Cytoplasm</keyword>
<protein>
    <submittedName>
        <fullName evidence="6">Hsp33 family molecular chaperone HslO</fullName>
    </submittedName>
</protein>
<dbReference type="InterPro" id="IPR016154">
    <property type="entry name" value="Heat_shock_Hsp33_C"/>
</dbReference>
<dbReference type="Gene3D" id="3.90.1280.10">
    <property type="entry name" value="HSP33 redox switch-like"/>
    <property type="match status" value="1"/>
</dbReference>
<organism evidence="6 7">
    <name type="scientific">Caldimonas aquatica</name>
    <dbReference type="NCBI Taxonomy" id="376175"/>
    <lineage>
        <taxon>Bacteria</taxon>
        <taxon>Pseudomonadati</taxon>
        <taxon>Pseudomonadota</taxon>
        <taxon>Betaproteobacteria</taxon>
        <taxon>Burkholderiales</taxon>
        <taxon>Sphaerotilaceae</taxon>
        <taxon>Caldimonas</taxon>
    </lineage>
</organism>
<keyword evidence="5" id="KW-0676">Redox-active center</keyword>
<proteinExistence type="predicted"/>
<evidence type="ECO:0000313" key="6">
    <source>
        <dbReference type="EMBL" id="UZD56128.1"/>
    </source>
</evidence>
<keyword evidence="3" id="KW-1015">Disulfide bond</keyword>
<dbReference type="RefSeq" id="WP_264893948.1">
    <property type="nucleotide sequence ID" value="NZ_CP110257.1"/>
</dbReference>
<dbReference type="PANTHER" id="PTHR30111">
    <property type="entry name" value="33 KDA CHAPERONIN"/>
    <property type="match status" value="1"/>
</dbReference>
<dbReference type="Gene3D" id="3.55.30.10">
    <property type="entry name" value="Hsp33 domain"/>
    <property type="match status" value="1"/>
</dbReference>
<keyword evidence="7" id="KW-1185">Reference proteome</keyword>
<sequence>MNAPAPLPSELHKFLFDGLPVRGIIVRLTDAWQEILRRREQVGGYPEPVRRLLGEMAAASVLMQSNIKFNGALVLQILGDGPVRVAVAEAQPDLTLRATAKVIGEVAADARLEALVNVGGHGRCAITLDPRDRLPGQQAYQGIVPLHGDRREPLQRLSEVLEHYMLQSEQLDTKLVLAANDEVAAGLLIQRLPIEGAGNLAGRAAAAQGGGEPSGRASANEDEIGLNEGYNRIAHLTATLTADELLHLPIDQILHRLYWEEKLVRFEPLRGDEGPRFACTCSRERVARMLVGLGREEVGSILQEQGRVEIGCDFCGQHYHFDPVDVGSLFTPGRDLPPGSSSVQ</sequence>
<dbReference type="SUPFAM" id="SSF64397">
    <property type="entry name" value="Hsp33 domain"/>
    <property type="match status" value="1"/>
</dbReference>
<dbReference type="CDD" id="cd00498">
    <property type="entry name" value="Hsp33"/>
    <property type="match status" value="1"/>
</dbReference>
<dbReference type="EMBL" id="CP110257">
    <property type="protein sequence ID" value="UZD56128.1"/>
    <property type="molecule type" value="Genomic_DNA"/>
</dbReference>
<reference evidence="6" key="1">
    <citation type="submission" date="2022-10" db="EMBL/GenBank/DDBJ databases">
        <title>Complete genome sequence of Schlegelella aquatica LMG 23380.</title>
        <authorList>
            <person name="Musilova J."/>
            <person name="Kourilova X."/>
            <person name="Bezdicek M."/>
            <person name="Hermankova K."/>
            <person name="Obruca S."/>
            <person name="Sedlar K."/>
        </authorList>
    </citation>
    <scope>NUCLEOTIDE SEQUENCE</scope>
    <source>
        <strain evidence="6">LMG 23380</strain>
    </source>
</reference>
<dbReference type="Pfam" id="PF01430">
    <property type="entry name" value="HSP33"/>
    <property type="match status" value="1"/>
</dbReference>
<dbReference type="InterPro" id="IPR023212">
    <property type="entry name" value="Hsp33_helix_hairpin_bin_dom_sf"/>
</dbReference>
<gene>
    <name evidence="6" type="ORF">OMP39_06025</name>
</gene>
<keyword evidence="2" id="KW-0862">Zinc</keyword>
<dbReference type="InterPro" id="IPR000397">
    <property type="entry name" value="Heat_shock_Hsp33"/>
</dbReference>
<evidence type="ECO:0000256" key="3">
    <source>
        <dbReference type="ARBA" id="ARBA00023157"/>
    </source>
</evidence>
<evidence type="ECO:0000313" key="7">
    <source>
        <dbReference type="Proteomes" id="UP001163266"/>
    </source>
</evidence>
<name>A0ABY6MVS9_9BURK</name>
<evidence type="ECO:0000256" key="5">
    <source>
        <dbReference type="ARBA" id="ARBA00023284"/>
    </source>
</evidence>
<evidence type="ECO:0000256" key="2">
    <source>
        <dbReference type="ARBA" id="ARBA00022833"/>
    </source>
</evidence>
<evidence type="ECO:0000256" key="1">
    <source>
        <dbReference type="ARBA" id="ARBA00022490"/>
    </source>
</evidence>
<dbReference type="PANTHER" id="PTHR30111:SF1">
    <property type="entry name" value="33 KDA CHAPERONIN"/>
    <property type="match status" value="1"/>
</dbReference>
<dbReference type="PIRSF" id="PIRSF005261">
    <property type="entry name" value="Heat_shock_Hsp33"/>
    <property type="match status" value="1"/>
</dbReference>
<accession>A0ABY6MVS9</accession>
<keyword evidence="4" id="KW-0143">Chaperone</keyword>
<dbReference type="InterPro" id="IPR016153">
    <property type="entry name" value="Heat_shock_Hsp33_N"/>
</dbReference>
<dbReference type="Gene3D" id="1.10.287.480">
    <property type="entry name" value="helix hairpin bin"/>
    <property type="match status" value="1"/>
</dbReference>
<dbReference type="SUPFAM" id="SSF118352">
    <property type="entry name" value="HSP33 redox switch-like"/>
    <property type="match status" value="1"/>
</dbReference>
<evidence type="ECO:0000256" key="4">
    <source>
        <dbReference type="ARBA" id="ARBA00023186"/>
    </source>
</evidence>